<feature type="compositionally biased region" description="Pro residues" evidence="1">
    <location>
        <begin position="19"/>
        <end position="41"/>
    </location>
</feature>
<dbReference type="Proteomes" id="UP001422074">
    <property type="component" value="Unassembled WGS sequence"/>
</dbReference>
<reference evidence="2 3" key="1">
    <citation type="submission" date="2024-05" db="EMBL/GenBank/DDBJ databases">
        <title>Sinomonas sp. nov., isolated from a waste landfill.</title>
        <authorList>
            <person name="Zhao Y."/>
        </authorList>
    </citation>
    <scope>NUCLEOTIDE SEQUENCE [LARGE SCALE GENOMIC DNA]</scope>
    <source>
        <strain evidence="2 3">CCTCC AB2014300</strain>
    </source>
</reference>
<keyword evidence="3" id="KW-1185">Reference proteome</keyword>
<accession>A0ABU9WXG5</accession>
<organism evidence="2 3">
    <name type="scientific">Sinomonas halotolerans</name>
    <dbReference type="NCBI Taxonomy" id="1644133"/>
    <lineage>
        <taxon>Bacteria</taxon>
        <taxon>Bacillati</taxon>
        <taxon>Actinomycetota</taxon>
        <taxon>Actinomycetes</taxon>
        <taxon>Micrococcales</taxon>
        <taxon>Micrococcaceae</taxon>
        <taxon>Sinomonas</taxon>
    </lineage>
</organism>
<feature type="region of interest" description="Disordered" evidence="1">
    <location>
        <begin position="18"/>
        <end position="48"/>
    </location>
</feature>
<comment type="caution">
    <text evidence="2">The sequence shown here is derived from an EMBL/GenBank/DDBJ whole genome shotgun (WGS) entry which is preliminary data.</text>
</comment>
<evidence type="ECO:0000256" key="1">
    <source>
        <dbReference type="SAM" id="MobiDB-lite"/>
    </source>
</evidence>
<protein>
    <submittedName>
        <fullName evidence="2">Uncharacterized protein</fullName>
    </submittedName>
</protein>
<dbReference type="EMBL" id="JBDFRB010000003">
    <property type="protein sequence ID" value="MEN2743879.1"/>
    <property type="molecule type" value="Genomic_DNA"/>
</dbReference>
<evidence type="ECO:0000313" key="2">
    <source>
        <dbReference type="EMBL" id="MEN2743879.1"/>
    </source>
</evidence>
<evidence type="ECO:0000313" key="3">
    <source>
        <dbReference type="Proteomes" id="UP001422074"/>
    </source>
</evidence>
<name>A0ABU9WXG5_9MICC</name>
<sequence length="182" mass="17972">MGGPDRAALVLVSAVDPALPAPGPGPAQPGPPPLPSSPPSAPGASRLAGHNRVGTQALTSLACAAVAAEFGVQPAEVRAEWTDDAGLLALALVAPIAVPPLASVTGARDLEPWGGTVWERAAAAKGRVLDSVASLSGAQISRVDVRISGVRVSRRVGATGQVVPVGGPGAHPVPEVGEVFHA</sequence>
<dbReference type="RefSeq" id="WP_345883488.1">
    <property type="nucleotide sequence ID" value="NZ_JBDFRB010000003.1"/>
</dbReference>
<proteinExistence type="predicted"/>
<gene>
    <name evidence="2" type="ORF">ABCQ75_04930</name>
</gene>